<feature type="region of interest" description="Disordered" evidence="1">
    <location>
        <begin position="44"/>
        <end position="88"/>
    </location>
</feature>
<dbReference type="STRING" id="519442.Huta_2064"/>
<accession>C7NTY6</accession>
<dbReference type="KEGG" id="hut:Huta_2064"/>
<protein>
    <recommendedName>
        <fullName evidence="5">Sporulation protein YtfJ</fullName>
    </recommendedName>
</protein>
<evidence type="ECO:0000313" key="3">
    <source>
        <dbReference type="EMBL" id="ACV12231.1"/>
    </source>
</evidence>
<dbReference type="HOGENOM" id="CLU_153694_0_1_2"/>
<evidence type="ECO:0000313" key="4">
    <source>
        <dbReference type="Proteomes" id="UP000002071"/>
    </source>
</evidence>
<keyword evidence="2" id="KW-0812">Transmembrane</keyword>
<sequence>MTDVDFPEEFVSLSEAIEAGTTAETVYSTPIECGNRTVVPMTRVEYGLGGGGGGGGGGADGVGGGGGTSGDDDDTEGGGLGGGLSARPAGALEVTDRGARFVRPIDRRRSLVLVAVGFVCGLVLGWLR</sequence>
<evidence type="ECO:0000256" key="1">
    <source>
        <dbReference type="SAM" id="MobiDB-lite"/>
    </source>
</evidence>
<reference evidence="3 4" key="1">
    <citation type="journal article" date="2009" name="Stand. Genomic Sci.">
        <title>Complete genome sequence of Halorhabdus utahensis type strain (AX-2).</title>
        <authorList>
            <person name="Anderson I."/>
            <person name="Tindall B.J."/>
            <person name="Pomrenke H."/>
            <person name="Goker M."/>
            <person name="Lapidus A."/>
            <person name="Nolan M."/>
            <person name="Copeland A."/>
            <person name="Glavina Del Rio T."/>
            <person name="Chen F."/>
            <person name="Tice H."/>
            <person name="Cheng J.F."/>
            <person name="Lucas S."/>
            <person name="Chertkov O."/>
            <person name="Bruce D."/>
            <person name="Brettin T."/>
            <person name="Detter J.C."/>
            <person name="Han C."/>
            <person name="Goodwin L."/>
            <person name="Land M."/>
            <person name="Hauser L."/>
            <person name="Chang Y.J."/>
            <person name="Jeffries C.D."/>
            <person name="Pitluck S."/>
            <person name="Pati A."/>
            <person name="Mavromatis K."/>
            <person name="Ivanova N."/>
            <person name="Ovchinnikova G."/>
            <person name="Chen A."/>
            <person name="Palaniappan K."/>
            <person name="Chain P."/>
            <person name="Rohde M."/>
            <person name="Bristow J."/>
            <person name="Eisen J.A."/>
            <person name="Markowitz V."/>
            <person name="Hugenholtz P."/>
            <person name="Kyrpides N.C."/>
            <person name="Klenk H.P."/>
        </authorList>
    </citation>
    <scope>NUCLEOTIDE SEQUENCE [LARGE SCALE GENOMIC DNA]</scope>
    <source>
        <strain evidence="4">DSM 12940 / JCM 11049 / AX-2</strain>
    </source>
</reference>
<proteinExistence type="predicted"/>
<dbReference type="Proteomes" id="UP000002071">
    <property type="component" value="Chromosome"/>
</dbReference>
<keyword evidence="4" id="KW-1185">Reference proteome</keyword>
<dbReference type="EMBL" id="CP001687">
    <property type="protein sequence ID" value="ACV12231.1"/>
    <property type="molecule type" value="Genomic_DNA"/>
</dbReference>
<organism evidence="3 4">
    <name type="scientific">Halorhabdus utahensis (strain DSM 12940 / JCM 11049 / AX-2)</name>
    <dbReference type="NCBI Taxonomy" id="519442"/>
    <lineage>
        <taxon>Archaea</taxon>
        <taxon>Methanobacteriati</taxon>
        <taxon>Methanobacteriota</taxon>
        <taxon>Stenosarchaea group</taxon>
        <taxon>Halobacteria</taxon>
        <taxon>Halobacteriales</taxon>
        <taxon>Haloarculaceae</taxon>
        <taxon>Halorhabdus</taxon>
    </lineage>
</organism>
<dbReference type="RefSeq" id="WP_015789802.1">
    <property type="nucleotide sequence ID" value="NC_013158.1"/>
</dbReference>
<feature type="transmembrane region" description="Helical" evidence="2">
    <location>
        <begin position="110"/>
        <end position="127"/>
    </location>
</feature>
<gene>
    <name evidence="3" type="ordered locus">Huta_2064</name>
</gene>
<feature type="compositionally biased region" description="Gly residues" evidence="1">
    <location>
        <begin position="47"/>
        <end position="69"/>
    </location>
</feature>
<name>C7NTY6_HALUD</name>
<dbReference type="AlphaFoldDB" id="C7NTY6"/>
<evidence type="ECO:0008006" key="5">
    <source>
        <dbReference type="Google" id="ProtNLM"/>
    </source>
</evidence>
<keyword evidence="2" id="KW-1133">Transmembrane helix</keyword>
<evidence type="ECO:0000256" key="2">
    <source>
        <dbReference type="SAM" id="Phobius"/>
    </source>
</evidence>
<keyword evidence="2" id="KW-0472">Membrane</keyword>
<dbReference type="GeneID" id="8384358"/>